<dbReference type="Proteomes" id="UP000789405">
    <property type="component" value="Unassembled WGS sequence"/>
</dbReference>
<keyword evidence="2" id="KW-1185">Reference proteome</keyword>
<accession>A0A9N9K2D5</accession>
<feature type="non-terminal residue" evidence="1">
    <location>
        <position position="115"/>
    </location>
</feature>
<sequence>GGKVRVLKMLEISPLMIPVVKDYYENDIFPIYNIKYRIELKRFERDLDCLLIKPMEAFHDKLHRYDSDILPFVNYSKEWHIFVEGGYGFYCVSEYFEFIKKGLLEYFPNFEISEK</sequence>
<gene>
    <name evidence="1" type="ORF">DERYTH_LOCUS24708</name>
</gene>
<evidence type="ECO:0000313" key="2">
    <source>
        <dbReference type="Proteomes" id="UP000789405"/>
    </source>
</evidence>
<name>A0A9N9K2D5_9GLOM</name>
<comment type="caution">
    <text evidence="1">The sequence shown here is derived from an EMBL/GenBank/DDBJ whole genome shotgun (WGS) entry which is preliminary data.</text>
</comment>
<feature type="non-terminal residue" evidence="1">
    <location>
        <position position="1"/>
    </location>
</feature>
<reference evidence="1" key="1">
    <citation type="submission" date="2021-06" db="EMBL/GenBank/DDBJ databases">
        <authorList>
            <person name="Kallberg Y."/>
            <person name="Tangrot J."/>
            <person name="Rosling A."/>
        </authorList>
    </citation>
    <scope>NUCLEOTIDE SEQUENCE</scope>
    <source>
        <strain evidence="1">MA453B</strain>
    </source>
</reference>
<dbReference type="AlphaFoldDB" id="A0A9N9K2D5"/>
<protein>
    <submittedName>
        <fullName evidence="1">6477_t:CDS:1</fullName>
    </submittedName>
</protein>
<organism evidence="1 2">
    <name type="scientific">Dentiscutata erythropus</name>
    <dbReference type="NCBI Taxonomy" id="1348616"/>
    <lineage>
        <taxon>Eukaryota</taxon>
        <taxon>Fungi</taxon>
        <taxon>Fungi incertae sedis</taxon>
        <taxon>Mucoromycota</taxon>
        <taxon>Glomeromycotina</taxon>
        <taxon>Glomeromycetes</taxon>
        <taxon>Diversisporales</taxon>
        <taxon>Gigasporaceae</taxon>
        <taxon>Dentiscutata</taxon>
    </lineage>
</organism>
<evidence type="ECO:0000313" key="1">
    <source>
        <dbReference type="EMBL" id="CAG8807580.1"/>
    </source>
</evidence>
<dbReference type="EMBL" id="CAJVPY010042739">
    <property type="protein sequence ID" value="CAG8807580.1"/>
    <property type="molecule type" value="Genomic_DNA"/>
</dbReference>
<proteinExistence type="predicted"/>